<evidence type="ECO:0000259" key="2">
    <source>
        <dbReference type="PROSITE" id="PS50983"/>
    </source>
</evidence>
<name>A0ABU6K2I9_9RHOO</name>
<keyword evidence="1" id="KW-0732">Signal</keyword>
<feature type="domain" description="Fe/B12 periplasmic-binding" evidence="2">
    <location>
        <begin position="36"/>
        <end position="307"/>
    </location>
</feature>
<gene>
    <name evidence="3" type="ORF">VVD49_06895</name>
</gene>
<evidence type="ECO:0000256" key="1">
    <source>
        <dbReference type="SAM" id="SignalP"/>
    </source>
</evidence>
<organism evidence="3 4">
    <name type="scientific">Uliginosibacterium silvisoli</name>
    <dbReference type="NCBI Taxonomy" id="3114758"/>
    <lineage>
        <taxon>Bacteria</taxon>
        <taxon>Pseudomonadati</taxon>
        <taxon>Pseudomonadota</taxon>
        <taxon>Betaproteobacteria</taxon>
        <taxon>Rhodocyclales</taxon>
        <taxon>Zoogloeaceae</taxon>
        <taxon>Uliginosibacterium</taxon>
    </lineage>
</organism>
<keyword evidence="4" id="KW-1185">Reference proteome</keyword>
<sequence length="307" mass="31348">MRDLMQPRRNALKQLAALCTLSLGGMPALHAAGRMRLVSVGGALTEIVYALGAGDSLVGVDTTSLYPASAQKLPSVGYARSLSAEGVLALTPTQLIATEEAGPPGVLQQITAAGVPINVLAANHRFEGLIDRVTRVGEITGRGPQATQLAQRLKQEWAQATTQVKTQAAARNAAGKSGTKAPRVLFILAHSPNQIMVGGGDTGADAMIAYAGCINAISGPGAFTGYKPLTPEAVVAAQPDVILLTDQGLTASGGVEGILKLPGLDQTPAGRARRIVSQEAVQLLGFGPRLPTAVATLNGAVTKALSA</sequence>
<dbReference type="Pfam" id="PF01497">
    <property type="entry name" value="Peripla_BP_2"/>
    <property type="match status" value="1"/>
</dbReference>
<dbReference type="PROSITE" id="PS50983">
    <property type="entry name" value="FE_B12_PBP"/>
    <property type="match status" value="1"/>
</dbReference>
<accession>A0ABU6K2I9</accession>
<protein>
    <submittedName>
        <fullName evidence="3">ABC transporter substrate-binding protein</fullName>
    </submittedName>
</protein>
<feature type="signal peptide" evidence="1">
    <location>
        <begin position="1"/>
        <end position="31"/>
    </location>
</feature>
<dbReference type="SUPFAM" id="SSF53807">
    <property type="entry name" value="Helical backbone' metal receptor"/>
    <property type="match status" value="1"/>
</dbReference>
<dbReference type="Gene3D" id="3.40.50.1980">
    <property type="entry name" value="Nitrogenase molybdenum iron protein domain"/>
    <property type="match status" value="2"/>
</dbReference>
<comment type="caution">
    <text evidence="3">The sequence shown here is derived from an EMBL/GenBank/DDBJ whole genome shotgun (WGS) entry which is preliminary data.</text>
</comment>
<proteinExistence type="predicted"/>
<dbReference type="RefSeq" id="WP_327598400.1">
    <property type="nucleotide sequence ID" value="NZ_JAYXHS010000001.1"/>
</dbReference>
<dbReference type="PANTHER" id="PTHR30535:SF4">
    <property type="entry name" value="HEMIN-BINDING PERIPLASMIC PROTEIN HMUT"/>
    <property type="match status" value="1"/>
</dbReference>
<reference evidence="3 4" key="1">
    <citation type="submission" date="2024-01" db="EMBL/GenBank/DDBJ databases">
        <title>Uliginosibacterium soil sp. nov.</title>
        <authorList>
            <person name="Lv Y."/>
        </authorList>
    </citation>
    <scope>NUCLEOTIDE SEQUENCE [LARGE SCALE GENOMIC DNA]</scope>
    <source>
        <strain evidence="3 4">H3</strain>
    </source>
</reference>
<evidence type="ECO:0000313" key="4">
    <source>
        <dbReference type="Proteomes" id="UP001331561"/>
    </source>
</evidence>
<dbReference type="PANTHER" id="PTHR30535">
    <property type="entry name" value="VITAMIN B12-BINDING PROTEIN"/>
    <property type="match status" value="1"/>
</dbReference>
<dbReference type="InterPro" id="IPR002491">
    <property type="entry name" value="ABC_transptr_periplasmic_BD"/>
</dbReference>
<dbReference type="Proteomes" id="UP001331561">
    <property type="component" value="Unassembled WGS sequence"/>
</dbReference>
<evidence type="ECO:0000313" key="3">
    <source>
        <dbReference type="EMBL" id="MEC5385445.1"/>
    </source>
</evidence>
<feature type="chain" id="PRO_5046590996" evidence="1">
    <location>
        <begin position="32"/>
        <end position="307"/>
    </location>
</feature>
<dbReference type="InterPro" id="IPR050902">
    <property type="entry name" value="ABC_Transporter_SBP"/>
</dbReference>
<dbReference type="EMBL" id="JAYXHS010000001">
    <property type="protein sequence ID" value="MEC5385445.1"/>
    <property type="molecule type" value="Genomic_DNA"/>
</dbReference>